<evidence type="ECO:0000313" key="1">
    <source>
        <dbReference type="EMBL" id="ALB61111.1"/>
    </source>
</evidence>
<sequence length="153" mass="17570">MSMSQYKKELLYRKAKGKIIYESYKAKIASLFKIELDGLSFIGLEETDNILSGTNGFDTRQIKKKLDVKDLSVYILELKESMDSYYVFLDDDWSYCGAFTVPSLQGLDENFNFGKGVLNDVLFISTDLKKSISLDYYEMNGTYYIDVTTRLAT</sequence>
<dbReference type="Proteomes" id="UP000067320">
    <property type="component" value="Chromosome"/>
</dbReference>
<dbReference type="EMBL" id="CP012264">
    <property type="protein sequence ID" value="ALB61111.1"/>
    <property type="molecule type" value="Genomic_DNA"/>
</dbReference>
<proteinExistence type="predicted"/>
<organism evidence="1 2">
    <name type="scientific">Cronobacter condimenti 1330</name>
    <dbReference type="NCBI Taxonomy" id="1073999"/>
    <lineage>
        <taxon>Bacteria</taxon>
        <taxon>Pseudomonadati</taxon>
        <taxon>Pseudomonadota</taxon>
        <taxon>Gammaproteobacteria</taxon>
        <taxon>Enterobacterales</taxon>
        <taxon>Enterobacteriaceae</taxon>
        <taxon>Cronobacter</taxon>
    </lineage>
</organism>
<keyword evidence="2" id="KW-1185">Reference proteome</keyword>
<dbReference type="RefSeq" id="WP_053531662.1">
    <property type="nucleotide sequence ID" value="NZ_CP012264.1"/>
</dbReference>
<reference evidence="1 2" key="2">
    <citation type="journal article" date="2016" name="Genome Announc.">
        <title>Fully Closed Genome Sequences of Five Type Strains of the Genus Cronobacter and One Cronobacter sakazakii Strain.</title>
        <authorList>
            <person name="Moine D."/>
            <person name="Kassam M."/>
            <person name="Baert L."/>
            <person name="Tang Y."/>
            <person name="Barretto C."/>
            <person name="Ngom Bru C."/>
            <person name="Klijn A."/>
            <person name="Descombes P."/>
        </authorList>
    </citation>
    <scope>NUCLEOTIDE SEQUENCE [LARGE SCALE GENOMIC DNA]</scope>
    <source>
        <strain evidence="1 2">LMG 26250</strain>
    </source>
</reference>
<name>A0ABM5V841_9ENTR</name>
<protein>
    <submittedName>
        <fullName evidence="1">Uncharacterized protein</fullName>
    </submittedName>
</protein>
<gene>
    <name evidence="1" type="ORF">AFK62_00580</name>
</gene>
<accession>A0ABM5V841</accession>
<evidence type="ECO:0000313" key="2">
    <source>
        <dbReference type="Proteomes" id="UP000067320"/>
    </source>
</evidence>
<reference evidence="2" key="1">
    <citation type="submission" date="2015-09" db="EMBL/GenBank/DDBJ databases">
        <title>Cronobacter genome sequencing and assembly.</title>
        <authorList>
            <person name="Descombes P."/>
            <person name="Baert L."/>
            <person name="Ngom-Bru C."/>
            <person name="Barretto C."/>
        </authorList>
    </citation>
    <scope>NUCLEOTIDE SEQUENCE [LARGE SCALE GENOMIC DNA]</scope>
    <source>
        <strain evidence="2">LMG 26250</strain>
    </source>
</reference>